<dbReference type="Pfam" id="PF01243">
    <property type="entry name" value="PNPOx_N"/>
    <property type="match status" value="1"/>
</dbReference>
<feature type="domain" description="Pyridoxamine 5'-phosphate oxidase N-terminal" evidence="1">
    <location>
        <begin position="3"/>
        <end position="92"/>
    </location>
</feature>
<dbReference type="AlphaFoldDB" id="A0A4R7D5L9"/>
<dbReference type="Proteomes" id="UP000295274">
    <property type="component" value="Unassembled WGS sequence"/>
</dbReference>
<organism evidence="2 3">
    <name type="scientific">Maribacter caenipelagi</name>
    <dbReference type="NCBI Taxonomy" id="1447781"/>
    <lineage>
        <taxon>Bacteria</taxon>
        <taxon>Pseudomonadati</taxon>
        <taxon>Bacteroidota</taxon>
        <taxon>Flavobacteriia</taxon>
        <taxon>Flavobacteriales</taxon>
        <taxon>Flavobacteriaceae</taxon>
        <taxon>Maribacter</taxon>
    </lineage>
</organism>
<keyword evidence="3" id="KW-1185">Reference proteome</keyword>
<sequence length="150" mass="16459">MKLTKEITASISDSVLCWLATSSSHNMPNVSPKEIFGCFGDDTIIVANIASPQTVQNIRANKNVCISFIDILKQKGFQLKGKAEIIEKSSSDFSSMEKVLLVLTKGNFPFATITKITVTSAKPIIAPKYLLYSNTTDQEQIESAKKSYGF</sequence>
<dbReference type="OrthoDB" id="7867371at2"/>
<dbReference type="PANTHER" id="PTHR40660:SF1">
    <property type="entry name" value="5'-PHOSPHATE OXIDASE PUTATIVE DOMAIN-CONTAINING PROTEIN-RELATED"/>
    <property type="match status" value="1"/>
</dbReference>
<evidence type="ECO:0000313" key="3">
    <source>
        <dbReference type="Proteomes" id="UP000295274"/>
    </source>
</evidence>
<evidence type="ECO:0000313" key="2">
    <source>
        <dbReference type="EMBL" id="TDS15461.1"/>
    </source>
</evidence>
<dbReference type="RefSeq" id="WP_133673062.1">
    <property type="nucleotide sequence ID" value="NZ_SNZW01000014.1"/>
</dbReference>
<reference evidence="2 3" key="1">
    <citation type="submission" date="2019-03" db="EMBL/GenBank/DDBJ databases">
        <title>Genomic Encyclopedia of Type Strains, Phase III (KMG-III): the genomes of soil and plant-associated and newly described type strains.</title>
        <authorList>
            <person name="Whitman W."/>
        </authorList>
    </citation>
    <scope>NUCLEOTIDE SEQUENCE [LARGE SCALE GENOMIC DNA]</scope>
    <source>
        <strain evidence="2 3">CECT 8455</strain>
    </source>
</reference>
<proteinExistence type="predicted"/>
<name>A0A4R7D5L9_9FLAO</name>
<comment type="caution">
    <text evidence="2">The sequence shown here is derived from an EMBL/GenBank/DDBJ whole genome shotgun (WGS) entry which is preliminary data.</text>
</comment>
<evidence type="ECO:0000259" key="1">
    <source>
        <dbReference type="Pfam" id="PF01243"/>
    </source>
</evidence>
<dbReference type="InterPro" id="IPR011576">
    <property type="entry name" value="Pyridox_Oxase_N"/>
</dbReference>
<dbReference type="InterPro" id="IPR012349">
    <property type="entry name" value="Split_barrel_FMN-bd"/>
</dbReference>
<protein>
    <recommendedName>
        <fullName evidence="1">Pyridoxamine 5'-phosphate oxidase N-terminal domain-containing protein</fullName>
    </recommendedName>
</protein>
<gene>
    <name evidence="2" type="ORF">DFQ03_2102</name>
</gene>
<accession>A0A4R7D5L9</accession>
<dbReference type="SUPFAM" id="SSF50475">
    <property type="entry name" value="FMN-binding split barrel"/>
    <property type="match status" value="1"/>
</dbReference>
<dbReference type="Gene3D" id="2.30.110.10">
    <property type="entry name" value="Electron Transport, Fmn-binding Protein, Chain A"/>
    <property type="match status" value="1"/>
</dbReference>
<dbReference type="PANTHER" id="PTHR40660">
    <property type="entry name" value="5'-PHOSPHATE OXIDASE PUTATIVE DOMAIN-CONTAINING PROTEIN-RELATED"/>
    <property type="match status" value="1"/>
</dbReference>
<dbReference type="EMBL" id="SNZW01000014">
    <property type="protein sequence ID" value="TDS15461.1"/>
    <property type="molecule type" value="Genomic_DNA"/>
</dbReference>